<organism evidence="2 3">
    <name type="scientific">Cricetulus griseus</name>
    <name type="common">Chinese hamster</name>
    <name type="synonym">Cricetulus barabensis griseus</name>
    <dbReference type="NCBI Taxonomy" id="10029"/>
    <lineage>
        <taxon>Eukaryota</taxon>
        <taxon>Metazoa</taxon>
        <taxon>Chordata</taxon>
        <taxon>Craniata</taxon>
        <taxon>Vertebrata</taxon>
        <taxon>Euteleostomi</taxon>
        <taxon>Mammalia</taxon>
        <taxon>Eutheria</taxon>
        <taxon>Euarchontoglires</taxon>
        <taxon>Glires</taxon>
        <taxon>Rodentia</taxon>
        <taxon>Myomorpha</taxon>
        <taxon>Muroidea</taxon>
        <taxon>Cricetidae</taxon>
        <taxon>Cricetinae</taxon>
        <taxon>Cricetulus</taxon>
    </lineage>
</organism>
<dbReference type="EMBL" id="JH001392">
    <property type="protein sequence ID" value="EGW13856.1"/>
    <property type="molecule type" value="Genomic_DNA"/>
</dbReference>
<dbReference type="Proteomes" id="UP000001075">
    <property type="component" value="Unassembled WGS sequence"/>
</dbReference>
<evidence type="ECO:0000256" key="1">
    <source>
        <dbReference type="SAM" id="MobiDB-lite"/>
    </source>
</evidence>
<protein>
    <submittedName>
        <fullName evidence="2">Uncharacterized protein</fullName>
    </submittedName>
</protein>
<name>G3I6T4_CRIGR</name>
<evidence type="ECO:0000313" key="3">
    <source>
        <dbReference type="Proteomes" id="UP000001075"/>
    </source>
</evidence>
<feature type="region of interest" description="Disordered" evidence="1">
    <location>
        <begin position="20"/>
        <end position="72"/>
    </location>
</feature>
<dbReference type="AlphaFoldDB" id="G3I6T4"/>
<evidence type="ECO:0000313" key="2">
    <source>
        <dbReference type="EMBL" id="EGW13856.1"/>
    </source>
</evidence>
<feature type="compositionally biased region" description="Low complexity" evidence="1">
    <location>
        <begin position="20"/>
        <end position="31"/>
    </location>
</feature>
<dbReference type="InParanoid" id="G3I6T4"/>
<gene>
    <name evidence="2" type="ORF">I79_019212</name>
</gene>
<sequence length="72" mass="7761">MSLRKGLEAAMKGFRMVMPPATTVVTSTPAPGRQQSSPLRSRHSGRPPIPPYTNRTVLTEQSPNGQASSAWV</sequence>
<accession>G3I6T4</accession>
<reference evidence="3" key="1">
    <citation type="journal article" date="2011" name="Nat. Biotechnol.">
        <title>The genomic sequence of the Chinese hamster ovary (CHO)-K1 cell line.</title>
        <authorList>
            <person name="Xu X."/>
            <person name="Nagarajan H."/>
            <person name="Lewis N.E."/>
            <person name="Pan S."/>
            <person name="Cai Z."/>
            <person name="Liu X."/>
            <person name="Chen W."/>
            <person name="Xie M."/>
            <person name="Wang W."/>
            <person name="Hammond S."/>
            <person name="Andersen M.R."/>
            <person name="Neff N."/>
            <person name="Passarelli B."/>
            <person name="Koh W."/>
            <person name="Fan H.C."/>
            <person name="Wang J."/>
            <person name="Gui Y."/>
            <person name="Lee K.H."/>
            <person name="Betenbaugh M.J."/>
            <person name="Quake S.R."/>
            <person name="Famili I."/>
            <person name="Palsson B.O."/>
            <person name="Wang J."/>
        </authorList>
    </citation>
    <scope>NUCLEOTIDE SEQUENCE [LARGE SCALE GENOMIC DNA]</scope>
    <source>
        <strain evidence="3">CHO K1 cell line</strain>
    </source>
</reference>
<feature type="compositionally biased region" description="Polar residues" evidence="1">
    <location>
        <begin position="53"/>
        <end position="72"/>
    </location>
</feature>
<proteinExistence type="predicted"/>